<evidence type="ECO:0000313" key="4">
    <source>
        <dbReference type="EMBL" id="EFN60345.1"/>
    </source>
</evidence>
<feature type="non-terminal residue" evidence="4">
    <location>
        <position position="1"/>
    </location>
</feature>
<dbReference type="OrthoDB" id="6732784at2759"/>
<gene>
    <name evidence="4" type="ORF">EAG_01318</name>
</gene>
<organism evidence="5">
    <name type="scientific">Camponotus floridanus</name>
    <name type="common">Florida carpenter ant</name>
    <dbReference type="NCBI Taxonomy" id="104421"/>
    <lineage>
        <taxon>Eukaryota</taxon>
        <taxon>Metazoa</taxon>
        <taxon>Ecdysozoa</taxon>
        <taxon>Arthropoda</taxon>
        <taxon>Hexapoda</taxon>
        <taxon>Insecta</taxon>
        <taxon>Pterygota</taxon>
        <taxon>Neoptera</taxon>
        <taxon>Endopterygota</taxon>
        <taxon>Hymenoptera</taxon>
        <taxon>Apocrita</taxon>
        <taxon>Aculeata</taxon>
        <taxon>Formicoidea</taxon>
        <taxon>Formicidae</taxon>
        <taxon>Formicinae</taxon>
        <taxon>Camponotus</taxon>
    </lineage>
</organism>
<feature type="non-terminal residue" evidence="4">
    <location>
        <position position="131"/>
    </location>
</feature>
<dbReference type="OMA" id="RAGRHEM"/>
<dbReference type="Pfam" id="PF13359">
    <property type="entry name" value="DDE_Tnp_4"/>
    <property type="match status" value="1"/>
</dbReference>
<dbReference type="EMBL" id="GL444962">
    <property type="protein sequence ID" value="EFN60345.1"/>
    <property type="molecule type" value="Genomic_DNA"/>
</dbReference>
<dbReference type="InParanoid" id="E2B1T9"/>
<proteinExistence type="predicted"/>
<keyword evidence="5" id="KW-1185">Reference proteome</keyword>
<dbReference type="GO" id="GO:0046872">
    <property type="term" value="F:metal ion binding"/>
    <property type="evidence" value="ECO:0007669"/>
    <property type="project" value="UniProtKB-KW"/>
</dbReference>
<protein>
    <recommendedName>
        <fullName evidence="3">DDE Tnp4 domain-containing protein</fullName>
    </recommendedName>
</protein>
<feature type="domain" description="DDE Tnp4" evidence="3">
    <location>
        <begin position="2"/>
        <end position="47"/>
    </location>
</feature>
<name>E2B1T9_CAMFO</name>
<evidence type="ECO:0000256" key="2">
    <source>
        <dbReference type="ARBA" id="ARBA00022723"/>
    </source>
</evidence>
<dbReference type="Proteomes" id="UP000000311">
    <property type="component" value="Unassembled WGS sequence"/>
</dbReference>
<evidence type="ECO:0000259" key="3">
    <source>
        <dbReference type="Pfam" id="PF13359"/>
    </source>
</evidence>
<dbReference type="AlphaFoldDB" id="E2B1T9"/>
<reference evidence="4 5" key="1">
    <citation type="journal article" date="2010" name="Science">
        <title>Genomic comparison of the ants Camponotus floridanus and Harpegnathos saltator.</title>
        <authorList>
            <person name="Bonasio R."/>
            <person name="Zhang G."/>
            <person name="Ye C."/>
            <person name="Mutti N.S."/>
            <person name="Fang X."/>
            <person name="Qin N."/>
            <person name="Donahue G."/>
            <person name="Yang P."/>
            <person name="Li Q."/>
            <person name="Li C."/>
            <person name="Zhang P."/>
            <person name="Huang Z."/>
            <person name="Berger S.L."/>
            <person name="Reinberg D."/>
            <person name="Wang J."/>
            <person name="Liebig J."/>
        </authorList>
    </citation>
    <scope>NUCLEOTIDE SEQUENCE [LARGE SCALE GENOMIC DNA]</scope>
    <source>
        <strain evidence="5">C129</strain>
    </source>
</reference>
<keyword evidence="2" id="KW-0479">Metal-binding</keyword>
<accession>E2B1T9</accession>
<dbReference type="InterPro" id="IPR027806">
    <property type="entry name" value="HARBI1_dom"/>
</dbReference>
<comment type="cofactor">
    <cofactor evidence="1">
        <name>a divalent metal cation</name>
        <dbReference type="ChEBI" id="CHEBI:60240"/>
    </cofactor>
</comment>
<evidence type="ECO:0000256" key="1">
    <source>
        <dbReference type="ARBA" id="ARBA00001968"/>
    </source>
</evidence>
<evidence type="ECO:0000313" key="5">
    <source>
        <dbReference type="Proteomes" id="UP000000311"/>
    </source>
</evidence>
<dbReference type="STRING" id="104421.E2B1T9"/>
<sequence>FRLSRARRSIENTFGILALRWRIYRKPINMHPKYVDTVVMATVCLHNFIKSEENLIEVGKRIYCPANFVDSENVTGNIIPGEWRRNVQGAFTDILPTSTHHSTIVAYQQRDKLANYFMAPPSEIPWQYEVV</sequence>